<sequence length="142" mass="15917">MGIFILLYLRQPSSKMASMTASRLHTATTTPVHSTVWQNKLMSKLEPSSNWANEMLMKLVDECRSRGLRAPNFQECSDRRGGRTAWSSVVEVNGCKHQARYWYDGDWVNNAREDAAEVALQRMGVIPAPRGPHARLLGSISA</sequence>
<gene>
    <name evidence="1" type="ORF">D6D28_08770</name>
</gene>
<organism evidence="1 2">
    <name type="scientific">Aureobasidium pullulans</name>
    <name type="common">Black yeast</name>
    <name type="synonym">Pullularia pullulans</name>
    <dbReference type="NCBI Taxonomy" id="5580"/>
    <lineage>
        <taxon>Eukaryota</taxon>
        <taxon>Fungi</taxon>
        <taxon>Dikarya</taxon>
        <taxon>Ascomycota</taxon>
        <taxon>Pezizomycotina</taxon>
        <taxon>Dothideomycetes</taxon>
        <taxon>Dothideomycetidae</taxon>
        <taxon>Dothideales</taxon>
        <taxon>Saccotheciaceae</taxon>
        <taxon>Aureobasidium</taxon>
    </lineage>
</organism>
<dbReference type="EMBL" id="QZAF01000594">
    <property type="protein sequence ID" value="THV65876.1"/>
    <property type="molecule type" value="Genomic_DNA"/>
</dbReference>
<dbReference type="PANTHER" id="PTHR42030:SF1">
    <property type="entry name" value="DRBM DOMAIN-CONTAINING PROTEIN"/>
    <property type="match status" value="1"/>
</dbReference>
<proteinExistence type="predicted"/>
<dbReference type="PANTHER" id="PTHR42030">
    <property type="entry name" value="DRBM DOMAIN-CONTAINING PROTEIN"/>
    <property type="match status" value="1"/>
</dbReference>
<accession>A0A4S8S6Q2</accession>
<dbReference type="CDD" id="cd00048">
    <property type="entry name" value="DSRM_SF"/>
    <property type="match status" value="1"/>
</dbReference>
<evidence type="ECO:0000313" key="2">
    <source>
        <dbReference type="Proteomes" id="UP000304951"/>
    </source>
</evidence>
<evidence type="ECO:0000313" key="1">
    <source>
        <dbReference type="EMBL" id="THV65876.1"/>
    </source>
</evidence>
<evidence type="ECO:0008006" key="3">
    <source>
        <dbReference type="Google" id="ProtNLM"/>
    </source>
</evidence>
<protein>
    <recommendedName>
        <fullName evidence="3">DRBM domain-containing protein</fullName>
    </recommendedName>
</protein>
<dbReference type="Proteomes" id="UP000304951">
    <property type="component" value="Unassembled WGS sequence"/>
</dbReference>
<dbReference type="AlphaFoldDB" id="A0A4S8S6Q2"/>
<name>A0A4S8S6Q2_AURPU</name>
<comment type="caution">
    <text evidence="1">The sequence shown here is derived from an EMBL/GenBank/DDBJ whole genome shotgun (WGS) entry which is preliminary data.</text>
</comment>
<dbReference type="SUPFAM" id="SSF54768">
    <property type="entry name" value="dsRNA-binding domain-like"/>
    <property type="match status" value="1"/>
</dbReference>
<reference evidence="1 2" key="1">
    <citation type="submission" date="2018-10" db="EMBL/GenBank/DDBJ databases">
        <title>Fifty Aureobasidium pullulans genomes reveal a recombining polyextremotolerant generalist.</title>
        <authorList>
            <person name="Gostincar C."/>
            <person name="Turk M."/>
            <person name="Zajc J."/>
            <person name="Gunde-Cimerman N."/>
        </authorList>
    </citation>
    <scope>NUCLEOTIDE SEQUENCE [LARGE SCALE GENOMIC DNA]</scope>
    <source>
        <strain evidence="1 2">EXF-11900</strain>
    </source>
</reference>